<dbReference type="InterPro" id="IPR036236">
    <property type="entry name" value="Znf_C2H2_sf"/>
</dbReference>
<dbReference type="Proteomes" id="UP000652761">
    <property type="component" value="Unassembled WGS sequence"/>
</dbReference>
<dbReference type="GO" id="GO:0003676">
    <property type="term" value="F:nucleic acid binding"/>
    <property type="evidence" value="ECO:0007669"/>
    <property type="project" value="InterPro"/>
</dbReference>
<protein>
    <recommendedName>
        <fullName evidence="2">C2H2-type domain-containing protein</fullName>
    </recommendedName>
</protein>
<dbReference type="InterPro" id="IPR013087">
    <property type="entry name" value="Znf_C2H2_type"/>
</dbReference>
<dbReference type="SMART" id="SM00451">
    <property type="entry name" value="ZnF_U1"/>
    <property type="match status" value="2"/>
</dbReference>
<comment type="caution">
    <text evidence="3">The sequence shown here is derived from an EMBL/GenBank/DDBJ whole genome shotgun (WGS) entry which is preliminary data.</text>
</comment>
<evidence type="ECO:0000313" key="4">
    <source>
        <dbReference type="Proteomes" id="UP000652761"/>
    </source>
</evidence>
<sequence>MDLPPPRCAKLPTARSLFPASLGELAVQPAFPKLLLCTLASFSLPPPHASSSSRGFFHRVSRSPHPTKTRRPSHSSSSAAASSWLLPAIGDLPESPPAFPAMDLPFGAGEGRPSLPRASPSLSSPAVGPGFFFAASSSRGVASGIHDAVQRVEVSPGLITEIVQRELLKQRIREDIIAREMPEMRRLEEEVRRELEVERALAMGRFQLGALSSVGGVAAVPEGRAPVAPQLGVGVVVERTAGTRPVGGRLDNMSVFWERIGGGRPQPGVLDGRSMKNLALLQNNYENEGLASASAAPVVNTSKVDVGIKRKLDDLPVAAKDEEGAPLGLAKADWSCALCRVSINNWEALQEHLRGRKHKNNRALLSITKELGSSTSTTTTKKPKKALTNPAGKNAVNKEAGVCRREKLQQTGNSLWCELCKVACSSNKTLATHIGGKKHRTRMRAAELKNATTAAVAEKTGVDIEQNRRT</sequence>
<dbReference type="EMBL" id="NMUH01003826">
    <property type="protein sequence ID" value="MQM07223.1"/>
    <property type="molecule type" value="Genomic_DNA"/>
</dbReference>
<reference evidence="3" key="1">
    <citation type="submission" date="2017-07" db="EMBL/GenBank/DDBJ databases">
        <title>Taro Niue Genome Assembly and Annotation.</title>
        <authorList>
            <person name="Atibalentja N."/>
            <person name="Keating K."/>
            <person name="Fields C.J."/>
        </authorList>
    </citation>
    <scope>NUCLEOTIDE SEQUENCE</scope>
    <source>
        <strain evidence="3">Niue_2</strain>
        <tissue evidence="3">Leaf</tissue>
    </source>
</reference>
<name>A0A843W7Z9_COLES</name>
<dbReference type="AlphaFoldDB" id="A0A843W7Z9"/>
<dbReference type="PROSITE" id="PS00028">
    <property type="entry name" value="ZINC_FINGER_C2H2_1"/>
    <property type="match status" value="1"/>
</dbReference>
<evidence type="ECO:0000313" key="3">
    <source>
        <dbReference type="EMBL" id="MQM07223.1"/>
    </source>
</evidence>
<dbReference type="InterPro" id="IPR003604">
    <property type="entry name" value="Matrin/U1-like-C_Znf_C2H2"/>
</dbReference>
<dbReference type="GO" id="GO:0008270">
    <property type="term" value="F:zinc ion binding"/>
    <property type="evidence" value="ECO:0007669"/>
    <property type="project" value="InterPro"/>
</dbReference>
<dbReference type="PANTHER" id="PTHR47487">
    <property type="entry name" value="OS06G0651300 PROTEIN-RELATED"/>
    <property type="match status" value="1"/>
</dbReference>
<dbReference type="SUPFAM" id="SSF57667">
    <property type="entry name" value="beta-beta-alpha zinc fingers"/>
    <property type="match status" value="2"/>
</dbReference>
<dbReference type="PANTHER" id="PTHR47487:SF8">
    <property type="entry name" value="OS08G0270900 PROTEIN"/>
    <property type="match status" value="1"/>
</dbReference>
<keyword evidence="4" id="KW-1185">Reference proteome</keyword>
<gene>
    <name evidence="3" type="ORF">Taro_040063</name>
</gene>
<proteinExistence type="predicted"/>
<feature type="domain" description="C2H2-type" evidence="2">
    <location>
        <begin position="336"/>
        <end position="358"/>
    </location>
</feature>
<feature type="region of interest" description="Disordered" evidence="1">
    <location>
        <begin position="49"/>
        <end position="77"/>
    </location>
</feature>
<organism evidence="3 4">
    <name type="scientific">Colocasia esculenta</name>
    <name type="common">Wild taro</name>
    <name type="synonym">Arum esculentum</name>
    <dbReference type="NCBI Taxonomy" id="4460"/>
    <lineage>
        <taxon>Eukaryota</taxon>
        <taxon>Viridiplantae</taxon>
        <taxon>Streptophyta</taxon>
        <taxon>Embryophyta</taxon>
        <taxon>Tracheophyta</taxon>
        <taxon>Spermatophyta</taxon>
        <taxon>Magnoliopsida</taxon>
        <taxon>Liliopsida</taxon>
        <taxon>Araceae</taxon>
        <taxon>Aroideae</taxon>
        <taxon>Colocasieae</taxon>
        <taxon>Colocasia</taxon>
    </lineage>
</organism>
<evidence type="ECO:0000256" key="1">
    <source>
        <dbReference type="SAM" id="MobiDB-lite"/>
    </source>
</evidence>
<dbReference type="Pfam" id="PF12874">
    <property type="entry name" value="zf-met"/>
    <property type="match status" value="2"/>
</dbReference>
<feature type="compositionally biased region" description="Basic residues" evidence="1">
    <location>
        <begin position="56"/>
        <end position="73"/>
    </location>
</feature>
<evidence type="ECO:0000259" key="2">
    <source>
        <dbReference type="PROSITE" id="PS00028"/>
    </source>
</evidence>
<dbReference type="OrthoDB" id="434647at2759"/>
<dbReference type="Gene3D" id="3.30.160.60">
    <property type="entry name" value="Classic Zinc Finger"/>
    <property type="match status" value="2"/>
</dbReference>
<dbReference type="SMART" id="SM00355">
    <property type="entry name" value="ZnF_C2H2"/>
    <property type="match status" value="2"/>
</dbReference>
<accession>A0A843W7Z9</accession>